<name>A0ACB7THQ6_HYAAI</name>
<dbReference type="Proteomes" id="UP000821845">
    <property type="component" value="Chromosome 1"/>
</dbReference>
<protein>
    <submittedName>
        <fullName evidence="1">Uncharacterized protein</fullName>
    </submittedName>
</protein>
<proteinExistence type="predicted"/>
<reference evidence="1" key="1">
    <citation type="submission" date="2020-05" db="EMBL/GenBank/DDBJ databases">
        <title>Large-scale comparative analyses of tick genomes elucidate their genetic diversity and vector capacities.</title>
        <authorList>
            <person name="Jia N."/>
            <person name="Wang J."/>
            <person name="Shi W."/>
            <person name="Du L."/>
            <person name="Sun Y."/>
            <person name="Zhan W."/>
            <person name="Jiang J."/>
            <person name="Wang Q."/>
            <person name="Zhang B."/>
            <person name="Ji P."/>
            <person name="Sakyi L.B."/>
            <person name="Cui X."/>
            <person name="Yuan T."/>
            <person name="Jiang B."/>
            <person name="Yang W."/>
            <person name="Lam T.T.-Y."/>
            <person name="Chang Q."/>
            <person name="Ding S."/>
            <person name="Wang X."/>
            <person name="Zhu J."/>
            <person name="Ruan X."/>
            <person name="Zhao L."/>
            <person name="Wei J."/>
            <person name="Que T."/>
            <person name="Du C."/>
            <person name="Cheng J."/>
            <person name="Dai P."/>
            <person name="Han X."/>
            <person name="Huang E."/>
            <person name="Gao Y."/>
            <person name="Liu J."/>
            <person name="Shao H."/>
            <person name="Ye R."/>
            <person name="Li L."/>
            <person name="Wei W."/>
            <person name="Wang X."/>
            <person name="Wang C."/>
            <person name="Yang T."/>
            <person name="Huo Q."/>
            <person name="Li W."/>
            <person name="Guo W."/>
            <person name="Chen H."/>
            <person name="Zhou L."/>
            <person name="Ni X."/>
            <person name="Tian J."/>
            <person name="Zhou Y."/>
            <person name="Sheng Y."/>
            <person name="Liu T."/>
            <person name="Pan Y."/>
            <person name="Xia L."/>
            <person name="Li J."/>
            <person name="Zhao F."/>
            <person name="Cao W."/>
        </authorList>
    </citation>
    <scope>NUCLEOTIDE SEQUENCE</scope>
    <source>
        <strain evidence="1">Hyas-2018</strain>
    </source>
</reference>
<gene>
    <name evidence="1" type="ORF">HPB50_017049</name>
</gene>
<evidence type="ECO:0000313" key="1">
    <source>
        <dbReference type="EMBL" id="KAH6947087.1"/>
    </source>
</evidence>
<accession>A0ACB7THQ6</accession>
<keyword evidence="2" id="KW-1185">Reference proteome</keyword>
<organism evidence="1 2">
    <name type="scientific">Hyalomma asiaticum</name>
    <name type="common">Tick</name>
    <dbReference type="NCBI Taxonomy" id="266040"/>
    <lineage>
        <taxon>Eukaryota</taxon>
        <taxon>Metazoa</taxon>
        <taxon>Ecdysozoa</taxon>
        <taxon>Arthropoda</taxon>
        <taxon>Chelicerata</taxon>
        <taxon>Arachnida</taxon>
        <taxon>Acari</taxon>
        <taxon>Parasitiformes</taxon>
        <taxon>Ixodida</taxon>
        <taxon>Ixodoidea</taxon>
        <taxon>Ixodidae</taxon>
        <taxon>Hyalomminae</taxon>
        <taxon>Hyalomma</taxon>
    </lineage>
</organism>
<dbReference type="EMBL" id="CM023481">
    <property type="protein sequence ID" value="KAH6947087.1"/>
    <property type="molecule type" value="Genomic_DNA"/>
</dbReference>
<evidence type="ECO:0000313" key="2">
    <source>
        <dbReference type="Proteomes" id="UP000821845"/>
    </source>
</evidence>
<sequence>MGLPADCVEIRSPQAAAVKRCAPPTTSDGTSVARHPVENGTLSLEAIECRLVPSGARSHPLTEQELQHNQCPRTPRNHQLANLQTQEEERISAAPPVHGLKSWSRQELSPAQSIIHNIYAYVSSIKNKESLMPVYFSNLEQDAFARRTSTIAVKWPCELVYTGSAVKKSEALAVMSLVIYDPEKVHSDKDMSPKTASDQERTICIKKVRNATSSSPKPMGSATISMSKRVAAEQNQDLKDTGGNQMKLSKQLLTVRGGMLFCTVVIRLRHLQHNSKLWGLSHVIVD</sequence>
<comment type="caution">
    <text evidence="1">The sequence shown here is derived from an EMBL/GenBank/DDBJ whole genome shotgun (WGS) entry which is preliminary data.</text>
</comment>